<evidence type="ECO:0000259" key="5">
    <source>
        <dbReference type="PROSITE" id="PS51999"/>
    </source>
</evidence>
<evidence type="ECO:0000256" key="4">
    <source>
        <dbReference type="PROSITE-ProRule" id="PRU01343"/>
    </source>
</evidence>
<proteinExistence type="predicted"/>
<dbReference type="Gramene" id="Bo01200s020.1">
    <property type="protein sequence ID" value="Bo01200s020.1"/>
    <property type="gene ID" value="Bo01200s020"/>
</dbReference>
<keyword evidence="1" id="KW-0479">Metal-binding</keyword>
<evidence type="ECO:0000256" key="2">
    <source>
        <dbReference type="ARBA" id="ARBA00022771"/>
    </source>
</evidence>
<dbReference type="SMR" id="A0A0D2ZVH6"/>
<accession>A0A0D2ZVH6</accession>
<feature type="domain" description="GRF-type" evidence="5">
    <location>
        <begin position="24"/>
        <end position="67"/>
    </location>
</feature>
<evidence type="ECO:0000256" key="3">
    <source>
        <dbReference type="ARBA" id="ARBA00022833"/>
    </source>
</evidence>
<dbReference type="EnsemblPlants" id="Bo01200s020.1">
    <property type="protein sequence ID" value="Bo01200s020.1"/>
    <property type="gene ID" value="Bo01200s020"/>
</dbReference>
<evidence type="ECO:0000256" key="1">
    <source>
        <dbReference type="ARBA" id="ARBA00022723"/>
    </source>
</evidence>
<keyword evidence="7" id="KW-1185">Reference proteome</keyword>
<reference evidence="6" key="2">
    <citation type="submission" date="2015-06" db="UniProtKB">
        <authorList>
            <consortium name="EnsemblPlants"/>
        </authorList>
    </citation>
    <scope>IDENTIFICATION</scope>
</reference>
<dbReference type="OMA" id="ANADANW"/>
<evidence type="ECO:0000313" key="6">
    <source>
        <dbReference type="EnsemblPlants" id="Bo01712s020.1"/>
    </source>
</evidence>
<dbReference type="GO" id="GO:0008270">
    <property type="term" value="F:zinc ion binding"/>
    <property type="evidence" value="ECO:0007669"/>
    <property type="project" value="UniProtKB-KW"/>
</dbReference>
<name>A0A0D2ZVH6_BRAOL</name>
<dbReference type="HOGENOM" id="CLU_140614_0_0_1"/>
<dbReference type="Proteomes" id="UP000032141">
    <property type="component" value="Unassembled WGS sequence"/>
</dbReference>
<organism evidence="6 7">
    <name type="scientific">Brassica oleracea var. oleracea</name>
    <dbReference type="NCBI Taxonomy" id="109376"/>
    <lineage>
        <taxon>Eukaryota</taxon>
        <taxon>Viridiplantae</taxon>
        <taxon>Streptophyta</taxon>
        <taxon>Embryophyta</taxon>
        <taxon>Tracheophyta</taxon>
        <taxon>Spermatophyta</taxon>
        <taxon>Magnoliopsida</taxon>
        <taxon>eudicotyledons</taxon>
        <taxon>Gunneridae</taxon>
        <taxon>Pentapetalae</taxon>
        <taxon>rosids</taxon>
        <taxon>malvids</taxon>
        <taxon>Brassicales</taxon>
        <taxon>Brassicaceae</taxon>
        <taxon>Brassiceae</taxon>
        <taxon>Brassica</taxon>
    </lineage>
</organism>
<dbReference type="PROSITE" id="PS51999">
    <property type="entry name" value="ZF_GRF"/>
    <property type="match status" value="1"/>
</dbReference>
<reference evidence="6" key="1">
    <citation type="journal article" date="2014" name="Genome Biol.">
        <title>Transcriptome and methylome profiling reveals relics of genome dominance in the mesopolyploid Brassica oleracea.</title>
        <authorList>
            <person name="Parkin I.A."/>
            <person name="Koh C."/>
            <person name="Tang H."/>
            <person name="Robinson S.J."/>
            <person name="Kagale S."/>
            <person name="Clarke W.E."/>
            <person name="Town C.D."/>
            <person name="Nixon J."/>
            <person name="Krishnakumar V."/>
            <person name="Bidwell S.L."/>
            <person name="Denoeud F."/>
            <person name="Belcram H."/>
            <person name="Links M.G."/>
            <person name="Just J."/>
            <person name="Clarke C."/>
            <person name="Bender T."/>
            <person name="Huebert T."/>
            <person name="Mason A.S."/>
            <person name="Pires J.C."/>
            <person name="Barker G."/>
            <person name="Moore J."/>
            <person name="Walley P.G."/>
            <person name="Manoli S."/>
            <person name="Batley J."/>
            <person name="Edwards D."/>
            <person name="Nelson M.N."/>
            <person name="Wang X."/>
            <person name="Paterson A.H."/>
            <person name="King G."/>
            <person name="Bancroft I."/>
            <person name="Chalhoub B."/>
            <person name="Sharpe A.G."/>
        </authorList>
    </citation>
    <scope>NUCLEOTIDE SEQUENCE [LARGE SCALE GENOMIC DNA]</scope>
    <source>
        <strain evidence="6">TO1000</strain>
    </source>
</reference>
<protein>
    <recommendedName>
        <fullName evidence="5">GRF-type domain-containing protein</fullName>
    </recommendedName>
</protein>
<sequence length="163" mass="18019">MSCTTASSGLRSRGASFIGVPTKCWCGKKVDLLVSKTNENPYKRFYRCKVAQHKNHESHIFKWVEVSMAEEFDKVGDRIEELVAEVKVISKEIKAMGISLSERVEKQKAEIEELEEGFRGSGVEASCQCSDGGFGWSIANLKKLALVVCFAGGLTTLYKKLCG</sequence>
<dbReference type="PANTHER" id="PTHR33248">
    <property type="entry name" value="ZINC ION-BINDING PROTEIN"/>
    <property type="match status" value="1"/>
</dbReference>
<keyword evidence="3" id="KW-0862">Zinc</keyword>
<evidence type="ECO:0000313" key="7">
    <source>
        <dbReference type="Proteomes" id="UP000032141"/>
    </source>
</evidence>
<keyword evidence="2 4" id="KW-0863">Zinc-finger</keyword>
<dbReference type="AlphaFoldDB" id="A0A0D2ZVH6"/>
<dbReference type="Gramene" id="Bo01712s020.1">
    <property type="protein sequence ID" value="Bo01712s020.1"/>
    <property type="gene ID" value="Bo01712s020"/>
</dbReference>
<dbReference type="EnsemblPlants" id="Bo01712s020.1">
    <property type="protein sequence ID" value="Bo01712s020.1"/>
    <property type="gene ID" value="Bo01712s020"/>
</dbReference>
<dbReference type="InterPro" id="IPR010666">
    <property type="entry name" value="Znf_GRF"/>
</dbReference>